<organism evidence="2 3">
    <name type="scientific">Portunus trituberculatus</name>
    <name type="common">Swimming crab</name>
    <name type="synonym">Neptunus trituberculatus</name>
    <dbReference type="NCBI Taxonomy" id="210409"/>
    <lineage>
        <taxon>Eukaryota</taxon>
        <taxon>Metazoa</taxon>
        <taxon>Ecdysozoa</taxon>
        <taxon>Arthropoda</taxon>
        <taxon>Crustacea</taxon>
        <taxon>Multicrustacea</taxon>
        <taxon>Malacostraca</taxon>
        <taxon>Eumalacostraca</taxon>
        <taxon>Eucarida</taxon>
        <taxon>Decapoda</taxon>
        <taxon>Pleocyemata</taxon>
        <taxon>Brachyura</taxon>
        <taxon>Eubrachyura</taxon>
        <taxon>Portunoidea</taxon>
        <taxon>Portunidae</taxon>
        <taxon>Portuninae</taxon>
        <taxon>Portunus</taxon>
    </lineage>
</organism>
<dbReference type="EMBL" id="VSRR010000946">
    <property type="protein sequence ID" value="MPC21134.1"/>
    <property type="molecule type" value="Genomic_DNA"/>
</dbReference>
<dbReference type="AlphaFoldDB" id="A0A5B7DJ08"/>
<accession>A0A5B7DJ08</accession>
<reference evidence="2 3" key="1">
    <citation type="submission" date="2019-05" db="EMBL/GenBank/DDBJ databases">
        <title>Another draft genome of Portunus trituberculatus and its Hox gene families provides insights of decapod evolution.</title>
        <authorList>
            <person name="Jeong J.-H."/>
            <person name="Song I."/>
            <person name="Kim S."/>
            <person name="Choi T."/>
            <person name="Kim D."/>
            <person name="Ryu S."/>
            <person name="Kim W."/>
        </authorList>
    </citation>
    <scope>NUCLEOTIDE SEQUENCE [LARGE SCALE GENOMIC DNA]</scope>
    <source>
        <tissue evidence="2">Muscle</tissue>
    </source>
</reference>
<keyword evidence="1" id="KW-0812">Transmembrane</keyword>
<comment type="caution">
    <text evidence="2">The sequence shown here is derived from an EMBL/GenBank/DDBJ whole genome shotgun (WGS) entry which is preliminary data.</text>
</comment>
<evidence type="ECO:0000313" key="3">
    <source>
        <dbReference type="Proteomes" id="UP000324222"/>
    </source>
</evidence>
<protein>
    <submittedName>
        <fullName evidence="2">Uncharacterized protein</fullName>
    </submittedName>
</protein>
<proteinExistence type="predicted"/>
<keyword evidence="1" id="KW-0472">Membrane</keyword>
<evidence type="ECO:0000313" key="2">
    <source>
        <dbReference type="EMBL" id="MPC21134.1"/>
    </source>
</evidence>
<keyword evidence="3" id="KW-1185">Reference proteome</keyword>
<keyword evidence="1" id="KW-1133">Transmembrane helix</keyword>
<dbReference type="Proteomes" id="UP000324222">
    <property type="component" value="Unassembled WGS sequence"/>
</dbReference>
<gene>
    <name evidence="2" type="ORF">E2C01_014110</name>
</gene>
<feature type="transmembrane region" description="Helical" evidence="1">
    <location>
        <begin position="12"/>
        <end position="30"/>
    </location>
</feature>
<name>A0A5B7DJ08_PORTR</name>
<evidence type="ECO:0000256" key="1">
    <source>
        <dbReference type="SAM" id="Phobius"/>
    </source>
</evidence>
<sequence length="44" mass="4933">MVKMRPSTEGAPPITCLNALPLLLINLLTGRRKRKATEERKEAD</sequence>